<dbReference type="InterPro" id="IPR028159">
    <property type="entry name" value="RPA_interact_C_dom"/>
</dbReference>
<sequence length="220" mass="25268">MSLEIPSNPVYHTSVEQKLHSKNAAKVYRYGSPKIRDQLRDKCRMRVREARQANFTKRRLAIVTEEFDLDKLLREEVANLESDLRLQEEIFKELRDEMNEWFVQELEAEEISLINAADEDANNNSVICPICQQCNLSHTVAEETEGTNIFKCTCGVSFNNAAKPLALRQILHSQIDVHEQNCDANLTFYLEPQSAYDVATDASVNSLCAICDKCDYFYSF</sequence>
<accession>A0A034WID2</accession>
<dbReference type="Pfam" id="PF14768">
    <property type="entry name" value="RPA_interact_C"/>
    <property type="match status" value="1"/>
</dbReference>
<feature type="domain" description="RPA-interacting protein C-terminal" evidence="7">
    <location>
        <begin position="127"/>
        <end position="218"/>
    </location>
</feature>
<dbReference type="InterPro" id="IPR028158">
    <property type="entry name" value="RPA_interact_N_dom"/>
</dbReference>
<keyword evidence="5" id="KW-0539">Nucleus</keyword>
<keyword evidence="3" id="KW-0863">Zinc-finger</keyword>
<dbReference type="PANTHER" id="PTHR31742:SF1">
    <property type="entry name" value="RPA-INTERACTING PROTEIN"/>
    <property type="match status" value="1"/>
</dbReference>
<evidence type="ECO:0000256" key="4">
    <source>
        <dbReference type="ARBA" id="ARBA00022833"/>
    </source>
</evidence>
<comment type="subcellular location">
    <subcellularLocation>
        <location evidence="1">Nucleus</location>
    </subcellularLocation>
</comment>
<dbReference type="OrthoDB" id="435311at2759"/>
<dbReference type="GO" id="GO:0005634">
    <property type="term" value="C:nucleus"/>
    <property type="evidence" value="ECO:0007669"/>
    <property type="project" value="UniProtKB-SubCell"/>
</dbReference>
<evidence type="ECO:0000256" key="5">
    <source>
        <dbReference type="ARBA" id="ARBA00023242"/>
    </source>
</evidence>
<dbReference type="GO" id="GO:0008270">
    <property type="term" value="F:zinc ion binding"/>
    <property type="evidence" value="ECO:0007669"/>
    <property type="project" value="UniProtKB-KW"/>
</dbReference>
<gene>
    <name evidence="8" type="primary">RIP</name>
</gene>
<dbReference type="Pfam" id="PF14766">
    <property type="entry name" value="RPA_interact_N"/>
    <property type="match status" value="1"/>
</dbReference>
<dbReference type="AlphaFoldDB" id="A0A034WID2"/>
<evidence type="ECO:0000256" key="1">
    <source>
        <dbReference type="ARBA" id="ARBA00004123"/>
    </source>
</evidence>
<keyword evidence="4" id="KW-0862">Zinc</keyword>
<feature type="domain" description="RPA-interacting protein N-terminal" evidence="6">
    <location>
        <begin position="32"/>
        <end position="60"/>
    </location>
</feature>
<dbReference type="PANTHER" id="PTHR31742">
    <property type="entry name" value="RPA-INTERACTING PROTEIN RPAIN"/>
    <property type="match status" value="1"/>
</dbReference>
<evidence type="ECO:0000259" key="6">
    <source>
        <dbReference type="Pfam" id="PF14766"/>
    </source>
</evidence>
<dbReference type="InterPro" id="IPR028156">
    <property type="entry name" value="RIP"/>
</dbReference>
<evidence type="ECO:0000313" key="8">
    <source>
        <dbReference type="EMBL" id="JAC54092.1"/>
    </source>
</evidence>
<protein>
    <submittedName>
        <fullName evidence="8">RIP-like protein</fullName>
    </submittedName>
</protein>
<organism evidence="8">
    <name type="scientific">Bactrocera dorsalis</name>
    <name type="common">Oriental fruit fly</name>
    <name type="synonym">Dacus dorsalis</name>
    <dbReference type="NCBI Taxonomy" id="27457"/>
    <lineage>
        <taxon>Eukaryota</taxon>
        <taxon>Metazoa</taxon>
        <taxon>Ecdysozoa</taxon>
        <taxon>Arthropoda</taxon>
        <taxon>Hexapoda</taxon>
        <taxon>Insecta</taxon>
        <taxon>Pterygota</taxon>
        <taxon>Neoptera</taxon>
        <taxon>Endopterygota</taxon>
        <taxon>Diptera</taxon>
        <taxon>Brachycera</taxon>
        <taxon>Muscomorpha</taxon>
        <taxon>Tephritoidea</taxon>
        <taxon>Tephritidae</taxon>
        <taxon>Bactrocera</taxon>
        <taxon>Bactrocera</taxon>
    </lineage>
</organism>
<dbReference type="EMBL" id="GAKP01004860">
    <property type="protein sequence ID" value="JAC54092.1"/>
    <property type="molecule type" value="Transcribed_RNA"/>
</dbReference>
<name>A0A034WID2_BACDO</name>
<proteinExistence type="predicted"/>
<evidence type="ECO:0000256" key="3">
    <source>
        <dbReference type="ARBA" id="ARBA00022771"/>
    </source>
</evidence>
<evidence type="ECO:0000256" key="2">
    <source>
        <dbReference type="ARBA" id="ARBA00022723"/>
    </source>
</evidence>
<evidence type="ECO:0000259" key="7">
    <source>
        <dbReference type="Pfam" id="PF14768"/>
    </source>
</evidence>
<dbReference type="EMBL" id="GAKP01004861">
    <property type="protein sequence ID" value="JAC54091.1"/>
    <property type="molecule type" value="Transcribed_RNA"/>
</dbReference>
<dbReference type="GO" id="GO:0006606">
    <property type="term" value="P:protein import into nucleus"/>
    <property type="evidence" value="ECO:0007669"/>
    <property type="project" value="TreeGrafter"/>
</dbReference>
<keyword evidence="2" id="KW-0479">Metal-binding</keyword>
<reference evidence="8" key="1">
    <citation type="journal article" date="2014" name="BMC Genomics">
        <title>Characterizing the developmental transcriptome of the oriental fruit fly, Bactrocera dorsalis (Diptera: Tephritidae) through comparative genomic analysis with Drosophila melanogaster utilizing modENCODE datasets.</title>
        <authorList>
            <person name="Geib S.M."/>
            <person name="Calla B."/>
            <person name="Hall B."/>
            <person name="Hou S."/>
            <person name="Manoukis N.C."/>
        </authorList>
    </citation>
    <scope>NUCLEOTIDE SEQUENCE</scope>
    <source>
        <strain evidence="8">Punador</strain>
    </source>
</reference>